<keyword evidence="2" id="KW-1185">Reference proteome</keyword>
<accession>A0A916RWZ6</accession>
<dbReference type="AlphaFoldDB" id="A0A916RWZ6"/>
<sequence>MSKESEFCKCQSNKGVHAVEGEFGYWLYCTECHRKIEDEFHYYNEPDDIY</sequence>
<organism evidence="1 2">
    <name type="scientific">Ornithinibacillus halotolerans</name>
    <dbReference type="NCBI Taxonomy" id="1274357"/>
    <lineage>
        <taxon>Bacteria</taxon>
        <taxon>Bacillati</taxon>
        <taxon>Bacillota</taxon>
        <taxon>Bacilli</taxon>
        <taxon>Bacillales</taxon>
        <taxon>Bacillaceae</taxon>
        <taxon>Ornithinibacillus</taxon>
    </lineage>
</organism>
<comment type="caution">
    <text evidence="1">The sequence shown here is derived from an EMBL/GenBank/DDBJ whole genome shotgun (WGS) entry which is preliminary data.</text>
</comment>
<protein>
    <submittedName>
        <fullName evidence="1">Uncharacterized protein</fullName>
    </submittedName>
</protein>
<reference evidence="1" key="2">
    <citation type="submission" date="2020-09" db="EMBL/GenBank/DDBJ databases">
        <authorList>
            <person name="Sun Q."/>
            <person name="Zhou Y."/>
        </authorList>
    </citation>
    <scope>NUCLEOTIDE SEQUENCE</scope>
    <source>
        <strain evidence="1">CGMCC 1.12408</strain>
    </source>
</reference>
<proteinExistence type="predicted"/>
<evidence type="ECO:0000313" key="2">
    <source>
        <dbReference type="Proteomes" id="UP000613512"/>
    </source>
</evidence>
<evidence type="ECO:0000313" key="1">
    <source>
        <dbReference type="EMBL" id="GGA74856.1"/>
    </source>
</evidence>
<dbReference type="RefSeq" id="WP_188384375.1">
    <property type="nucleotide sequence ID" value="NZ_BMEY01000008.1"/>
</dbReference>
<dbReference type="Proteomes" id="UP000613512">
    <property type="component" value="Unassembled WGS sequence"/>
</dbReference>
<reference evidence="1" key="1">
    <citation type="journal article" date="2014" name="Int. J. Syst. Evol. Microbiol.">
        <title>Complete genome sequence of Corynebacterium casei LMG S-19264T (=DSM 44701T), isolated from a smear-ripened cheese.</title>
        <authorList>
            <consortium name="US DOE Joint Genome Institute (JGI-PGF)"/>
            <person name="Walter F."/>
            <person name="Albersmeier A."/>
            <person name="Kalinowski J."/>
            <person name="Ruckert C."/>
        </authorList>
    </citation>
    <scope>NUCLEOTIDE SEQUENCE</scope>
    <source>
        <strain evidence="1">CGMCC 1.12408</strain>
    </source>
</reference>
<dbReference type="EMBL" id="BMEY01000008">
    <property type="protein sequence ID" value="GGA74856.1"/>
    <property type="molecule type" value="Genomic_DNA"/>
</dbReference>
<name>A0A916RWZ6_9BACI</name>
<gene>
    <name evidence="1" type="ORF">GCM10008025_18230</name>
</gene>